<dbReference type="GO" id="GO:0008381">
    <property type="term" value="F:mechanosensitive monoatomic ion channel activity"/>
    <property type="evidence" value="ECO:0007669"/>
    <property type="project" value="InterPro"/>
</dbReference>
<feature type="domain" description="Mechanosensitive ion channel MscS C-terminal" evidence="10">
    <location>
        <begin position="249"/>
        <end position="330"/>
    </location>
</feature>
<evidence type="ECO:0000313" key="12">
    <source>
        <dbReference type="Proteomes" id="UP001202674"/>
    </source>
</evidence>
<feature type="transmembrane region" description="Helical" evidence="8">
    <location>
        <begin position="20"/>
        <end position="39"/>
    </location>
</feature>
<evidence type="ECO:0000256" key="5">
    <source>
        <dbReference type="ARBA" id="ARBA00022989"/>
    </source>
</evidence>
<keyword evidence="4 8" id="KW-0812">Transmembrane</keyword>
<proteinExistence type="inferred from homology"/>
<evidence type="ECO:0000256" key="7">
    <source>
        <dbReference type="SAM" id="MobiDB-lite"/>
    </source>
</evidence>
<evidence type="ECO:0000256" key="3">
    <source>
        <dbReference type="ARBA" id="ARBA00022475"/>
    </source>
</evidence>
<dbReference type="PANTHER" id="PTHR30221">
    <property type="entry name" value="SMALL-CONDUCTANCE MECHANOSENSITIVE CHANNEL"/>
    <property type="match status" value="1"/>
</dbReference>
<feature type="transmembrane region" description="Helical" evidence="8">
    <location>
        <begin position="51"/>
        <end position="72"/>
    </location>
</feature>
<dbReference type="Proteomes" id="UP001202674">
    <property type="component" value="Unassembled WGS sequence"/>
</dbReference>
<feature type="transmembrane region" description="Helical" evidence="8">
    <location>
        <begin position="84"/>
        <end position="103"/>
    </location>
</feature>
<dbReference type="InterPro" id="IPR010920">
    <property type="entry name" value="LSM_dom_sf"/>
</dbReference>
<sequence length="359" mass="39679">MQALAVGVVESVQALSVWRQVAVVILFAAALATAVEIAARWWLSRRSPDDALSIVFEVLHVPLYLSVILAGAYTVVQLLQPPRLGFVLEAATLSVLVILWAWGIRRLGGEWLARLDKTNPVHDIAPVLKNLWTATIVAVAAGLLLSVWDIDLTPLLASAGLFGIIIGFAARDAIANFVGGIALFVDDTYKPGDFVVLESGDKGTVIDISLRSTTILTRDRVMVTVPNAVLNSTQVINESSPHRYKRMRVPVGVEYGTDPERVEEIFYEALEAESDIMSSPPTEVRFVEFGDSALQFELRGYIPHSTRESRARHAVNKRVHRRLREEGIEIPFPQRTLTYGDEAQTESTETFDVTPHDQK</sequence>
<dbReference type="Gene3D" id="2.30.30.60">
    <property type="match status" value="1"/>
</dbReference>
<keyword evidence="6 8" id="KW-0472">Membrane</keyword>
<evidence type="ECO:0000256" key="6">
    <source>
        <dbReference type="ARBA" id="ARBA00023136"/>
    </source>
</evidence>
<evidence type="ECO:0000259" key="10">
    <source>
        <dbReference type="Pfam" id="PF21082"/>
    </source>
</evidence>
<name>A0AAE3FLF5_9EURY</name>
<organism evidence="11 12">
    <name type="scientific">Natranaeroarchaeum aerophilus</name>
    <dbReference type="NCBI Taxonomy" id="2917711"/>
    <lineage>
        <taxon>Archaea</taxon>
        <taxon>Methanobacteriati</taxon>
        <taxon>Methanobacteriota</taxon>
        <taxon>Stenosarchaea group</taxon>
        <taxon>Halobacteria</taxon>
        <taxon>Halobacteriales</taxon>
        <taxon>Natronoarchaeaceae</taxon>
        <taxon>Natranaeroarchaeum</taxon>
    </lineage>
</organism>
<dbReference type="SUPFAM" id="SSF82689">
    <property type="entry name" value="Mechanosensitive channel protein MscS (YggB), C-terminal domain"/>
    <property type="match status" value="1"/>
</dbReference>
<accession>A0AAE3FLF5</accession>
<feature type="transmembrane region" description="Helical" evidence="8">
    <location>
        <begin position="124"/>
        <end position="146"/>
    </location>
</feature>
<dbReference type="Pfam" id="PF00924">
    <property type="entry name" value="MS_channel_2nd"/>
    <property type="match status" value="1"/>
</dbReference>
<dbReference type="InterPro" id="IPR023408">
    <property type="entry name" value="MscS_beta-dom_sf"/>
</dbReference>
<evidence type="ECO:0000256" key="4">
    <source>
        <dbReference type="ARBA" id="ARBA00022692"/>
    </source>
</evidence>
<dbReference type="AlphaFoldDB" id="A0AAE3FLF5"/>
<evidence type="ECO:0000256" key="1">
    <source>
        <dbReference type="ARBA" id="ARBA00004651"/>
    </source>
</evidence>
<dbReference type="InterPro" id="IPR049278">
    <property type="entry name" value="MS_channel_C"/>
</dbReference>
<keyword evidence="3" id="KW-1003">Cell membrane</keyword>
<comment type="subcellular location">
    <subcellularLocation>
        <location evidence="1">Cell membrane</location>
        <topology evidence="1">Multi-pass membrane protein</topology>
    </subcellularLocation>
</comment>
<keyword evidence="12" id="KW-1185">Reference proteome</keyword>
<gene>
    <name evidence="11" type="ORF">AArcSt11_00380</name>
</gene>
<feature type="transmembrane region" description="Helical" evidence="8">
    <location>
        <begin position="152"/>
        <end position="170"/>
    </location>
</feature>
<dbReference type="InterPro" id="IPR006685">
    <property type="entry name" value="MscS_channel_2nd"/>
</dbReference>
<dbReference type="SUPFAM" id="SSF82861">
    <property type="entry name" value="Mechanosensitive channel protein MscS (YggB), transmembrane region"/>
    <property type="match status" value="1"/>
</dbReference>
<dbReference type="GO" id="GO:0005886">
    <property type="term" value="C:plasma membrane"/>
    <property type="evidence" value="ECO:0007669"/>
    <property type="project" value="UniProtKB-SubCell"/>
</dbReference>
<reference evidence="11 12" key="1">
    <citation type="journal article" date="2022" name="Syst. Appl. Microbiol.">
        <title>Natronocalculus amylovorans gen. nov., sp. nov., and Natranaeroarchaeum aerophilus sp. nov., dominant culturable amylolytic natronoarchaea from hypersaline soda lakes in southwestern Siberia.</title>
        <authorList>
            <person name="Sorokin D.Y."/>
            <person name="Elcheninov A.G."/>
            <person name="Khizhniak T.V."/>
            <person name="Koenen M."/>
            <person name="Bale N.J."/>
            <person name="Damste J.S.S."/>
            <person name="Kublanov I.V."/>
        </authorList>
    </citation>
    <scope>NUCLEOTIDE SEQUENCE [LARGE SCALE GENOMIC DNA]</scope>
    <source>
        <strain evidence="11 12">AArc-St1-1</strain>
    </source>
</reference>
<evidence type="ECO:0000256" key="2">
    <source>
        <dbReference type="ARBA" id="ARBA00008017"/>
    </source>
</evidence>
<comment type="similarity">
    <text evidence="2">Belongs to the MscS (TC 1.A.23) family.</text>
</comment>
<dbReference type="Pfam" id="PF21082">
    <property type="entry name" value="MS_channel_3rd"/>
    <property type="match status" value="1"/>
</dbReference>
<evidence type="ECO:0000259" key="9">
    <source>
        <dbReference type="Pfam" id="PF00924"/>
    </source>
</evidence>
<feature type="domain" description="Mechanosensitive ion channel MscS" evidence="9">
    <location>
        <begin position="172"/>
        <end position="239"/>
    </location>
</feature>
<keyword evidence="5 8" id="KW-1133">Transmembrane helix</keyword>
<evidence type="ECO:0000313" key="11">
    <source>
        <dbReference type="EMBL" id="MCL9812107.1"/>
    </source>
</evidence>
<dbReference type="PANTHER" id="PTHR30221:SF1">
    <property type="entry name" value="SMALL-CONDUCTANCE MECHANOSENSITIVE CHANNEL"/>
    <property type="match status" value="1"/>
</dbReference>
<dbReference type="InterPro" id="IPR045275">
    <property type="entry name" value="MscS_archaea/bacteria_type"/>
</dbReference>
<protein>
    <submittedName>
        <fullName evidence="11">Mechanosensitive ion channel family protein</fullName>
    </submittedName>
</protein>
<dbReference type="InterPro" id="IPR011066">
    <property type="entry name" value="MscS_channel_C_sf"/>
</dbReference>
<dbReference type="InterPro" id="IPR011014">
    <property type="entry name" value="MscS_channel_TM-2"/>
</dbReference>
<feature type="region of interest" description="Disordered" evidence="7">
    <location>
        <begin position="333"/>
        <end position="359"/>
    </location>
</feature>
<dbReference type="Gene3D" id="3.30.70.100">
    <property type="match status" value="1"/>
</dbReference>
<dbReference type="SUPFAM" id="SSF50182">
    <property type="entry name" value="Sm-like ribonucleoproteins"/>
    <property type="match status" value="1"/>
</dbReference>
<comment type="caution">
    <text evidence="11">The sequence shown here is derived from an EMBL/GenBank/DDBJ whole genome shotgun (WGS) entry which is preliminary data.</text>
</comment>
<evidence type="ECO:0000256" key="8">
    <source>
        <dbReference type="SAM" id="Phobius"/>
    </source>
</evidence>
<dbReference type="EMBL" id="JAKRVY010000001">
    <property type="protein sequence ID" value="MCL9812107.1"/>
    <property type="molecule type" value="Genomic_DNA"/>
</dbReference>
<dbReference type="Gene3D" id="1.10.287.1260">
    <property type="match status" value="1"/>
</dbReference>
<dbReference type="RefSeq" id="WP_250593641.1">
    <property type="nucleotide sequence ID" value="NZ_JAKRVY010000001.1"/>
</dbReference>